<dbReference type="FunFam" id="3.40.30.10:FF:000311">
    <property type="entry name" value="Thioredoxin-dependent peroxide reductase"/>
    <property type="match status" value="1"/>
</dbReference>
<dbReference type="SUPFAM" id="SSF52833">
    <property type="entry name" value="Thioredoxin-like"/>
    <property type="match status" value="2"/>
</dbReference>
<keyword evidence="2" id="KW-0560">Oxidoreductase</keyword>
<dbReference type="GO" id="GO:0005829">
    <property type="term" value="C:cytosol"/>
    <property type="evidence" value="ECO:0007669"/>
    <property type="project" value="TreeGrafter"/>
</dbReference>
<feature type="non-terminal residue" evidence="4">
    <location>
        <position position="1"/>
    </location>
</feature>
<feature type="domain" description="Thioredoxin" evidence="3">
    <location>
        <begin position="204"/>
        <end position="332"/>
    </location>
</feature>
<dbReference type="CDD" id="cd03015">
    <property type="entry name" value="PRX_Typ2cys"/>
    <property type="match status" value="1"/>
</dbReference>
<dbReference type="Pfam" id="PF10417">
    <property type="entry name" value="1-cysPrx_C"/>
    <property type="match status" value="1"/>
</dbReference>
<evidence type="ECO:0000313" key="4">
    <source>
        <dbReference type="EMBL" id="DAZ93709.1"/>
    </source>
</evidence>
<keyword evidence="5" id="KW-1185">Reference proteome</keyword>
<dbReference type="GO" id="GO:0042744">
    <property type="term" value="P:hydrogen peroxide catabolic process"/>
    <property type="evidence" value="ECO:0007669"/>
    <property type="project" value="TreeGrafter"/>
</dbReference>
<reference evidence="4" key="1">
    <citation type="submission" date="2022-11" db="EMBL/GenBank/DDBJ databases">
        <authorList>
            <person name="Morgan W.R."/>
            <person name="Tartar A."/>
        </authorList>
    </citation>
    <scope>NUCLEOTIDE SEQUENCE</scope>
    <source>
        <strain evidence="4">ARSEF 373</strain>
    </source>
</reference>
<comment type="caution">
    <text evidence="4">The sequence shown here is derived from an EMBL/GenBank/DDBJ whole genome shotgun (WGS) entry which is preliminary data.</text>
</comment>
<dbReference type="Proteomes" id="UP001146120">
    <property type="component" value="Unassembled WGS sequence"/>
</dbReference>
<organism evidence="4 5">
    <name type="scientific">Lagenidium giganteum</name>
    <dbReference type="NCBI Taxonomy" id="4803"/>
    <lineage>
        <taxon>Eukaryota</taxon>
        <taxon>Sar</taxon>
        <taxon>Stramenopiles</taxon>
        <taxon>Oomycota</taxon>
        <taxon>Peronosporomycetes</taxon>
        <taxon>Pythiales</taxon>
        <taxon>Pythiaceae</taxon>
    </lineage>
</organism>
<dbReference type="EMBL" id="DAKRPA010000297">
    <property type="protein sequence ID" value="DAZ93709.1"/>
    <property type="molecule type" value="Genomic_DNA"/>
</dbReference>
<gene>
    <name evidence="4" type="ORF">N0F65_010204</name>
</gene>
<dbReference type="GO" id="GO:0008379">
    <property type="term" value="F:thioredoxin peroxidase activity"/>
    <property type="evidence" value="ECO:0007669"/>
    <property type="project" value="TreeGrafter"/>
</dbReference>
<dbReference type="InterPro" id="IPR019479">
    <property type="entry name" value="Peroxiredoxin_C"/>
</dbReference>
<accession>A0AAV2YKU2</accession>
<dbReference type="GO" id="GO:0033554">
    <property type="term" value="P:cellular response to stress"/>
    <property type="evidence" value="ECO:0007669"/>
    <property type="project" value="TreeGrafter"/>
</dbReference>
<dbReference type="Gene3D" id="3.40.30.10">
    <property type="entry name" value="Glutaredoxin"/>
    <property type="match status" value="2"/>
</dbReference>
<sequence>DHDHDDYFGEDDEDDAFIQYPAPTARVQHKAPLFTAPAVHHEEITEISLDQYRGKYVVLFFYPKDFTYVCPTEIIAFNDRAGEFEELNTQLVAVSVDSAESHLAWTRLPRSRGGLGRMRIPLVSDLTKIISAKYGVLLEDAGIALRGLFIIDPEGVLQQVTVNNLPIGRSVDETLRLIQALQFHAEHGEVCPANWKPGEKTIQSNPKDSQKYFSTLKDEDEADSTEGLTVVKTKKDFQSLVASGKPVVADFMAPWCGKCAQILPFVQELAAKHPDVTFAKLDVTESEIDELKDDYKVDALPSFHFFKGGKEVGSPVAGYKKSLLKDAVQKLV</sequence>
<evidence type="ECO:0000259" key="3">
    <source>
        <dbReference type="PROSITE" id="PS51352"/>
    </source>
</evidence>
<evidence type="ECO:0000256" key="1">
    <source>
        <dbReference type="ARBA" id="ARBA00009796"/>
    </source>
</evidence>
<evidence type="ECO:0000313" key="5">
    <source>
        <dbReference type="Proteomes" id="UP001146120"/>
    </source>
</evidence>
<protein>
    <recommendedName>
        <fullName evidence="3">Thioredoxin domain-containing protein</fullName>
    </recommendedName>
</protein>
<dbReference type="PROSITE" id="PS51352">
    <property type="entry name" value="THIOREDOXIN_2"/>
    <property type="match status" value="2"/>
</dbReference>
<dbReference type="InterPro" id="IPR050217">
    <property type="entry name" value="Peroxiredoxin"/>
</dbReference>
<comment type="similarity">
    <text evidence="1">Belongs to the peroxiredoxin family. AhpC/Prx1 subfamily.</text>
</comment>
<dbReference type="InterPro" id="IPR000866">
    <property type="entry name" value="AhpC/TSA"/>
</dbReference>
<dbReference type="PANTHER" id="PTHR10681">
    <property type="entry name" value="THIOREDOXIN PEROXIDASE"/>
    <property type="match status" value="1"/>
</dbReference>
<dbReference type="Pfam" id="PF00578">
    <property type="entry name" value="AhpC-TSA"/>
    <property type="match status" value="1"/>
</dbReference>
<dbReference type="GO" id="GO:0006979">
    <property type="term" value="P:response to oxidative stress"/>
    <property type="evidence" value="ECO:0007669"/>
    <property type="project" value="TreeGrafter"/>
</dbReference>
<reference evidence="4" key="2">
    <citation type="journal article" date="2023" name="Microbiol Resour">
        <title>Decontamination and Annotation of the Draft Genome Sequence of the Oomycete Lagenidium giganteum ARSEF 373.</title>
        <authorList>
            <person name="Morgan W.R."/>
            <person name="Tartar A."/>
        </authorList>
    </citation>
    <scope>NUCLEOTIDE SEQUENCE</scope>
    <source>
        <strain evidence="4">ARSEF 373</strain>
    </source>
</reference>
<dbReference type="InterPro" id="IPR013766">
    <property type="entry name" value="Thioredoxin_domain"/>
</dbReference>
<proteinExistence type="inferred from homology"/>
<dbReference type="GO" id="GO:0045454">
    <property type="term" value="P:cell redox homeostasis"/>
    <property type="evidence" value="ECO:0007669"/>
    <property type="project" value="TreeGrafter"/>
</dbReference>
<dbReference type="InterPro" id="IPR036249">
    <property type="entry name" value="Thioredoxin-like_sf"/>
</dbReference>
<evidence type="ECO:0000256" key="2">
    <source>
        <dbReference type="ARBA" id="ARBA00023002"/>
    </source>
</evidence>
<feature type="domain" description="Thioredoxin" evidence="3">
    <location>
        <begin position="25"/>
        <end position="183"/>
    </location>
</feature>
<dbReference type="Pfam" id="PF00085">
    <property type="entry name" value="Thioredoxin"/>
    <property type="match status" value="1"/>
</dbReference>
<dbReference type="PANTHER" id="PTHR10681:SF128">
    <property type="entry name" value="THIOREDOXIN-DEPENDENT PEROXIDE REDUCTASE, MITOCHONDRIAL"/>
    <property type="match status" value="1"/>
</dbReference>
<dbReference type="CDD" id="cd02947">
    <property type="entry name" value="TRX_family"/>
    <property type="match status" value="1"/>
</dbReference>
<dbReference type="AlphaFoldDB" id="A0AAV2YKU2"/>
<name>A0AAV2YKU2_9STRA</name>